<dbReference type="AlphaFoldDB" id="A0A5K7ZNN8"/>
<dbReference type="EMBL" id="AP021876">
    <property type="protein sequence ID" value="BBO80260.1"/>
    <property type="molecule type" value="Genomic_DNA"/>
</dbReference>
<sequence>MTQKILVITYNMVPYVKTWGAAQRIYFLAEYLVKSDIDVTVLHSKKKNYGNFNKATHFHQVALPLKWKFLQQLLFGNIEEDSAKKISVQDKKNKQNVVVNIIKLFLGHFDQLIFNDPSPGMGIVGTIWVHSIKDFINKHLKDGTFKKVIISGPPFALFSCTKYIKKNFPVVKVIIDYRDPWNLWNNRKGFSFFKETEALNYADVVVVTNENLKYAIASKFGISLNKFNVVFNGFSEESWKKTPPLKKRRDNQKIKIAYIGSINFNSFRDPTLFFKAFESFPHKDDVLLSFIGLQNVAELVSLKNKFKDRIVLKGRVSQEESFSEMLDNDILLIFHTANDDSGKYLISAKLYDYIKSGKVVWSIGNRDSLNNQLVKEQKIGISSENTVEEILKGFEMIYESWKNNNLSDINSLSIQTDFFSRETQNERYLKIIKQEI</sequence>
<proteinExistence type="predicted"/>
<evidence type="ECO:0008006" key="3">
    <source>
        <dbReference type="Google" id="ProtNLM"/>
    </source>
</evidence>
<dbReference type="SUPFAM" id="SSF53756">
    <property type="entry name" value="UDP-Glycosyltransferase/glycogen phosphorylase"/>
    <property type="match status" value="1"/>
</dbReference>
<evidence type="ECO:0000313" key="1">
    <source>
        <dbReference type="EMBL" id="BBO80260.1"/>
    </source>
</evidence>
<gene>
    <name evidence="1" type="ORF">DSCO28_08260</name>
</gene>
<accession>A0A5K7ZNN8</accession>
<dbReference type="Gene3D" id="3.40.50.2000">
    <property type="entry name" value="Glycogen Phosphorylase B"/>
    <property type="match status" value="2"/>
</dbReference>
<protein>
    <recommendedName>
        <fullName evidence="3">Glycosyltransferase subfamily 4-like N-terminal domain-containing protein</fullName>
    </recommendedName>
</protein>
<name>A0A5K7ZNN8_9BACT</name>
<organism evidence="1 2">
    <name type="scientific">Desulfosarcina ovata subsp. sediminis</name>
    <dbReference type="NCBI Taxonomy" id="885957"/>
    <lineage>
        <taxon>Bacteria</taxon>
        <taxon>Pseudomonadati</taxon>
        <taxon>Thermodesulfobacteriota</taxon>
        <taxon>Desulfobacteria</taxon>
        <taxon>Desulfobacterales</taxon>
        <taxon>Desulfosarcinaceae</taxon>
        <taxon>Desulfosarcina</taxon>
    </lineage>
</organism>
<dbReference type="Proteomes" id="UP000425960">
    <property type="component" value="Chromosome"/>
</dbReference>
<dbReference type="RefSeq" id="WP_155321273.1">
    <property type="nucleotide sequence ID" value="NZ_AP021876.1"/>
</dbReference>
<dbReference type="KEGG" id="dov:DSCO28_08260"/>
<evidence type="ECO:0000313" key="2">
    <source>
        <dbReference type="Proteomes" id="UP000425960"/>
    </source>
</evidence>
<reference evidence="1 2" key="1">
    <citation type="submission" date="2019-11" db="EMBL/GenBank/DDBJ databases">
        <title>Comparative genomics of hydrocarbon-degrading Desulfosarcina strains.</title>
        <authorList>
            <person name="Watanabe M."/>
            <person name="Kojima H."/>
            <person name="Fukui M."/>
        </authorList>
    </citation>
    <scope>NUCLEOTIDE SEQUENCE [LARGE SCALE GENOMIC DNA]</scope>
    <source>
        <strain evidence="1 2">28bB2T</strain>
    </source>
</reference>